<keyword evidence="2" id="KW-1185">Reference proteome</keyword>
<proteinExistence type="predicted"/>
<dbReference type="EMBL" id="CP017478">
    <property type="protein sequence ID" value="AOW20015.1"/>
    <property type="molecule type" value="Genomic_DNA"/>
</dbReference>
<evidence type="ECO:0008006" key="3">
    <source>
        <dbReference type="Google" id="ProtNLM"/>
    </source>
</evidence>
<evidence type="ECO:0000313" key="1">
    <source>
        <dbReference type="EMBL" id="AOW20015.1"/>
    </source>
</evidence>
<dbReference type="STRING" id="1850246.LPB138_04655"/>
<dbReference type="InterPro" id="IPR046111">
    <property type="entry name" value="DUF6048"/>
</dbReference>
<protein>
    <recommendedName>
        <fullName evidence="3">Outer membrane protein beta-barrel domain-containing protein</fullName>
    </recommendedName>
</protein>
<dbReference type="KEGG" id="lul:LPB138_04655"/>
<dbReference type="Pfam" id="PF19515">
    <property type="entry name" value="DUF6048"/>
    <property type="match status" value="1"/>
</dbReference>
<dbReference type="RefSeq" id="WP_070236154.1">
    <property type="nucleotide sequence ID" value="NZ_CP017478.1"/>
</dbReference>
<name>A0A1D8P625_9FLAO</name>
<reference evidence="1 2" key="1">
    <citation type="submission" date="2016-10" db="EMBL/GenBank/DDBJ databases">
        <title>Lutibacter sp. LPB0138, isolated from marine gastropod.</title>
        <authorList>
            <person name="Kim E."/>
            <person name="Yi H."/>
        </authorList>
    </citation>
    <scope>NUCLEOTIDE SEQUENCE [LARGE SCALE GENOMIC DNA]</scope>
    <source>
        <strain evidence="1 2">LPB0138</strain>
    </source>
</reference>
<sequence>MKLNILRFYTSLLFISISFIGIAQDKDLEFLTEVPTDTIKASVPHGLRLGVDISKPIIGIFNEDISGIEITGDYRITNKIYAAAELGIYDRKSEEYNLKHSTKGSYIKVGGNINLYENWLGMNNEIFFGLRYGLSSFTQTLNSYTPNYNGTYFEPEEISVNQEFDGLTAHWTELVIGLKVELLKNFYLGSSMSLKKIISQNEPENFKNLFIPGFERVYANNTGFSFNYTISYLIPIYKKNK</sequence>
<dbReference type="Proteomes" id="UP000176050">
    <property type="component" value="Chromosome"/>
</dbReference>
<evidence type="ECO:0000313" key="2">
    <source>
        <dbReference type="Proteomes" id="UP000176050"/>
    </source>
</evidence>
<dbReference type="OrthoDB" id="1199048at2"/>
<accession>A0A1D8P625</accession>
<dbReference type="AlphaFoldDB" id="A0A1D8P625"/>
<gene>
    <name evidence="1" type="ORF">LPB138_04655</name>
</gene>
<organism evidence="1 2">
    <name type="scientific">Urechidicola croceus</name>
    <dbReference type="NCBI Taxonomy" id="1850246"/>
    <lineage>
        <taxon>Bacteria</taxon>
        <taxon>Pseudomonadati</taxon>
        <taxon>Bacteroidota</taxon>
        <taxon>Flavobacteriia</taxon>
        <taxon>Flavobacteriales</taxon>
        <taxon>Flavobacteriaceae</taxon>
        <taxon>Urechidicola</taxon>
    </lineage>
</organism>